<dbReference type="Proteomes" id="UP000886667">
    <property type="component" value="Unassembled WGS sequence"/>
</dbReference>
<accession>A0A9E4K932</accession>
<reference evidence="1" key="1">
    <citation type="journal article" date="2021" name="Proc. Natl. Acad. Sci. U.S.A.">
        <title>Global biogeography of chemosynthetic symbionts reveals both localized and globally distributed symbiont groups. .</title>
        <authorList>
            <person name="Osvatic J.T."/>
            <person name="Wilkins L.G.E."/>
            <person name="Leibrecht L."/>
            <person name="Leray M."/>
            <person name="Zauner S."/>
            <person name="Polzin J."/>
            <person name="Camacho Y."/>
            <person name="Gros O."/>
            <person name="van Gils J.A."/>
            <person name="Eisen J.A."/>
            <person name="Petersen J.M."/>
            <person name="Yuen B."/>
        </authorList>
    </citation>
    <scope>NUCLEOTIDE SEQUENCE</scope>
    <source>
        <strain evidence="1">MAGclacostrist064TRANS</strain>
    </source>
</reference>
<dbReference type="EMBL" id="JAEPCM010000016">
    <property type="protein sequence ID" value="MCG7944774.1"/>
    <property type="molecule type" value="Genomic_DNA"/>
</dbReference>
<name>A0A9E4K932_9GAMM</name>
<evidence type="ECO:0000313" key="1">
    <source>
        <dbReference type="EMBL" id="MCG7944774.1"/>
    </source>
</evidence>
<gene>
    <name evidence="1" type="ORF">JAZ07_00350</name>
</gene>
<dbReference type="AlphaFoldDB" id="A0A9E4K932"/>
<organism evidence="1 2">
    <name type="scientific">Candidatus Thiodiazotropha taylori</name>
    <dbReference type="NCBI Taxonomy" id="2792791"/>
    <lineage>
        <taxon>Bacteria</taxon>
        <taxon>Pseudomonadati</taxon>
        <taxon>Pseudomonadota</taxon>
        <taxon>Gammaproteobacteria</taxon>
        <taxon>Chromatiales</taxon>
        <taxon>Sedimenticolaceae</taxon>
        <taxon>Candidatus Thiodiazotropha</taxon>
    </lineage>
</organism>
<protein>
    <submittedName>
        <fullName evidence="1">Uncharacterized protein</fullName>
    </submittedName>
</protein>
<sequence length="62" mass="7251">MHFYQTDIAHDCDLGSLAEFMQEYNAKLRIIEAIGPGGGNPFVEFIFETEKDKNRFIEFYEN</sequence>
<comment type="caution">
    <text evidence="1">The sequence shown here is derived from an EMBL/GenBank/DDBJ whole genome shotgun (WGS) entry which is preliminary data.</text>
</comment>
<proteinExistence type="predicted"/>
<evidence type="ECO:0000313" key="2">
    <source>
        <dbReference type="Proteomes" id="UP000886667"/>
    </source>
</evidence>